<reference evidence="1" key="1">
    <citation type="submission" date="2020-07" db="EMBL/GenBank/DDBJ databases">
        <title>Multicomponent nature underlies the extraordinary mechanical properties of spider dragline silk.</title>
        <authorList>
            <person name="Kono N."/>
            <person name="Nakamura H."/>
            <person name="Mori M."/>
            <person name="Yoshida Y."/>
            <person name="Ohtoshi R."/>
            <person name="Malay A.D."/>
            <person name="Moran D.A.P."/>
            <person name="Tomita M."/>
            <person name="Numata K."/>
            <person name="Arakawa K."/>
        </authorList>
    </citation>
    <scope>NUCLEOTIDE SEQUENCE</scope>
</reference>
<dbReference type="Proteomes" id="UP000887116">
    <property type="component" value="Unassembled WGS sequence"/>
</dbReference>
<organism evidence="1 2">
    <name type="scientific">Trichonephila clavata</name>
    <name type="common">Joro spider</name>
    <name type="synonym">Nephila clavata</name>
    <dbReference type="NCBI Taxonomy" id="2740835"/>
    <lineage>
        <taxon>Eukaryota</taxon>
        <taxon>Metazoa</taxon>
        <taxon>Ecdysozoa</taxon>
        <taxon>Arthropoda</taxon>
        <taxon>Chelicerata</taxon>
        <taxon>Arachnida</taxon>
        <taxon>Araneae</taxon>
        <taxon>Araneomorphae</taxon>
        <taxon>Entelegynae</taxon>
        <taxon>Araneoidea</taxon>
        <taxon>Nephilidae</taxon>
        <taxon>Trichonephila</taxon>
    </lineage>
</organism>
<accession>A0A8X6GRY6</accession>
<sequence length="78" mass="9328">MVDNTDHGKLGYQRYLVVNMTTGRRTLERIGLSLQHFRRFEAESVPYLLHIDTEDETRVHHVILEMNHAFMSFYPQKH</sequence>
<dbReference type="AlphaFoldDB" id="A0A8X6GRY6"/>
<name>A0A8X6GRY6_TRICU</name>
<keyword evidence="2" id="KW-1185">Reference proteome</keyword>
<proteinExistence type="predicted"/>
<comment type="caution">
    <text evidence="1">The sequence shown here is derived from an EMBL/GenBank/DDBJ whole genome shotgun (WGS) entry which is preliminary data.</text>
</comment>
<evidence type="ECO:0000313" key="2">
    <source>
        <dbReference type="Proteomes" id="UP000887116"/>
    </source>
</evidence>
<protein>
    <submittedName>
        <fullName evidence="1">Uncharacterized protein</fullName>
    </submittedName>
</protein>
<gene>
    <name evidence="1" type="ORF">TNCT_79571</name>
</gene>
<evidence type="ECO:0000313" key="1">
    <source>
        <dbReference type="EMBL" id="GFR10141.1"/>
    </source>
</evidence>
<dbReference type="EMBL" id="BMAO01006639">
    <property type="protein sequence ID" value="GFR10141.1"/>
    <property type="molecule type" value="Genomic_DNA"/>
</dbReference>